<gene>
    <name evidence="11" type="primary">LOC123159919</name>
</gene>
<evidence type="ECO:0000313" key="12">
    <source>
        <dbReference type="Proteomes" id="UP000019116"/>
    </source>
</evidence>
<dbReference type="STRING" id="4565.A0A3B6SKB2"/>
<dbReference type="PROSITE" id="PS50011">
    <property type="entry name" value="PROTEIN_KINASE_DOM"/>
    <property type="match status" value="1"/>
</dbReference>
<keyword evidence="5" id="KW-0418">Kinase</keyword>
<feature type="binding site" evidence="9">
    <location>
        <position position="49"/>
    </location>
    <ligand>
        <name>ATP</name>
        <dbReference type="ChEBI" id="CHEBI:30616"/>
    </ligand>
</feature>
<dbReference type="SUPFAM" id="SSF56112">
    <property type="entry name" value="Protein kinase-like (PK-like)"/>
    <property type="match status" value="1"/>
</dbReference>
<keyword evidence="6 9" id="KW-0067">ATP-binding</keyword>
<dbReference type="Pfam" id="PF00069">
    <property type="entry name" value="Pkinase"/>
    <property type="match status" value="1"/>
</dbReference>
<dbReference type="Gramene" id="TraesSYM7B03G04296080.1">
    <property type="protein sequence ID" value="TraesSYM7B03G04296080.1"/>
    <property type="gene ID" value="TraesSYM7B03G04296080"/>
</dbReference>
<dbReference type="InterPro" id="IPR000719">
    <property type="entry name" value="Prot_kinase_dom"/>
</dbReference>
<dbReference type="EnsemblPlants" id="TraesCS7B02G428000.1">
    <property type="protein sequence ID" value="TraesCS7B02G428000.1"/>
    <property type="gene ID" value="TraesCS7B02G428000"/>
</dbReference>
<dbReference type="Gene3D" id="3.40.50.410">
    <property type="entry name" value="von Willebrand factor, type A domain"/>
    <property type="match status" value="2"/>
</dbReference>
<dbReference type="RefSeq" id="XP_044433659.1">
    <property type="nucleotide sequence ID" value="XM_044577724.1"/>
</dbReference>
<dbReference type="InterPro" id="IPR011009">
    <property type="entry name" value="Kinase-like_dom_sf"/>
</dbReference>
<dbReference type="OrthoDB" id="581297at2759"/>
<evidence type="ECO:0000313" key="11">
    <source>
        <dbReference type="EnsemblPlants" id="TraesCS7B02G428000.1"/>
    </source>
</evidence>
<keyword evidence="3" id="KW-0808">Transferase</keyword>
<dbReference type="Gramene" id="TraesCS7B02G428000.1">
    <property type="protein sequence ID" value="TraesCS7B02G428000.1"/>
    <property type="gene ID" value="TraesCS7B02G428000"/>
</dbReference>
<dbReference type="GO" id="GO:0005524">
    <property type="term" value="F:ATP binding"/>
    <property type="evidence" value="ECO:0007669"/>
    <property type="project" value="UniProtKB-UniRule"/>
</dbReference>
<dbReference type="InterPro" id="IPR017441">
    <property type="entry name" value="Protein_kinase_ATP_BS"/>
</dbReference>
<keyword evidence="2" id="KW-0723">Serine/threonine-protein kinase</keyword>
<evidence type="ECO:0000256" key="3">
    <source>
        <dbReference type="ARBA" id="ARBA00022679"/>
    </source>
</evidence>
<dbReference type="PANTHER" id="PTHR45707:SF46">
    <property type="entry name" value="PROTEIN KINASE DOMAIN-CONTAINING PROTEIN"/>
    <property type="match status" value="1"/>
</dbReference>
<dbReference type="Gramene" id="TraesCS7B03G1156100.1">
    <property type="protein sequence ID" value="TraesCS7B03G1156100.1.CDS"/>
    <property type="gene ID" value="TraesCS7B03G1156100"/>
</dbReference>
<dbReference type="Gene3D" id="1.10.510.10">
    <property type="entry name" value="Transferase(Phosphotransferase) domain 1"/>
    <property type="match status" value="1"/>
</dbReference>
<reference evidence="11" key="1">
    <citation type="submission" date="2018-08" db="EMBL/GenBank/DDBJ databases">
        <authorList>
            <person name="Rossello M."/>
        </authorList>
    </citation>
    <scope>NUCLEOTIDE SEQUENCE [LARGE SCALE GENOMIC DNA]</scope>
    <source>
        <strain evidence="11">cv. Chinese Spring</strain>
    </source>
</reference>
<dbReference type="PROSITE" id="PS00108">
    <property type="entry name" value="PROTEIN_KINASE_ST"/>
    <property type="match status" value="1"/>
</dbReference>
<evidence type="ECO:0000256" key="6">
    <source>
        <dbReference type="ARBA" id="ARBA00022840"/>
    </source>
</evidence>
<dbReference type="KEGG" id="taes:123159919"/>
<dbReference type="SUPFAM" id="SSF53300">
    <property type="entry name" value="vWA-like"/>
    <property type="match status" value="1"/>
</dbReference>
<feature type="domain" description="Protein kinase" evidence="10">
    <location>
        <begin position="22"/>
        <end position="305"/>
    </location>
</feature>
<dbReference type="GO" id="GO:0004674">
    <property type="term" value="F:protein serine/threonine kinase activity"/>
    <property type="evidence" value="ECO:0007669"/>
    <property type="project" value="UniProtKB-KW"/>
</dbReference>
<proteinExistence type="predicted"/>
<evidence type="ECO:0000256" key="4">
    <source>
        <dbReference type="ARBA" id="ARBA00022741"/>
    </source>
</evidence>
<organism evidence="11">
    <name type="scientific">Triticum aestivum</name>
    <name type="common">Wheat</name>
    <dbReference type="NCBI Taxonomy" id="4565"/>
    <lineage>
        <taxon>Eukaryota</taxon>
        <taxon>Viridiplantae</taxon>
        <taxon>Streptophyta</taxon>
        <taxon>Embryophyta</taxon>
        <taxon>Tracheophyta</taxon>
        <taxon>Spermatophyta</taxon>
        <taxon>Magnoliopsida</taxon>
        <taxon>Liliopsida</taxon>
        <taxon>Poales</taxon>
        <taxon>Poaceae</taxon>
        <taxon>BOP clade</taxon>
        <taxon>Pooideae</taxon>
        <taxon>Triticodae</taxon>
        <taxon>Triticeae</taxon>
        <taxon>Triticinae</taxon>
        <taxon>Triticum</taxon>
    </lineage>
</organism>
<evidence type="ECO:0000256" key="5">
    <source>
        <dbReference type="ARBA" id="ARBA00022777"/>
    </source>
</evidence>
<evidence type="ECO:0000256" key="2">
    <source>
        <dbReference type="ARBA" id="ARBA00022527"/>
    </source>
</evidence>
<dbReference type="FunFam" id="1.10.510.10:FF:001023">
    <property type="entry name" value="Os07g0541700 protein"/>
    <property type="match status" value="1"/>
</dbReference>
<dbReference type="Proteomes" id="UP000019116">
    <property type="component" value="Chromosome 7B"/>
</dbReference>
<dbReference type="InterPro" id="IPR008271">
    <property type="entry name" value="Ser/Thr_kinase_AS"/>
</dbReference>
<dbReference type="SMR" id="A0A3B6SKB2"/>
<protein>
    <recommendedName>
        <fullName evidence="1">non-specific serine/threonine protein kinase</fullName>
        <ecNumber evidence="1">2.7.11.1</ecNumber>
    </recommendedName>
</protein>
<accession>A0A3B6SKB2</accession>
<evidence type="ECO:0000256" key="9">
    <source>
        <dbReference type="PROSITE-ProRule" id="PRU10141"/>
    </source>
</evidence>
<dbReference type="GeneID" id="123159919"/>
<dbReference type="AlphaFoldDB" id="A0A3B6SKB2"/>
<dbReference type="Gene3D" id="3.30.200.20">
    <property type="entry name" value="Phosphorylase Kinase, domain 1"/>
    <property type="match status" value="1"/>
</dbReference>
<dbReference type="InterPro" id="IPR036465">
    <property type="entry name" value="vWFA_dom_sf"/>
</dbReference>
<dbReference type="Gramene" id="TraesPARA_EIv1.0_2482490.1">
    <property type="protein sequence ID" value="TraesPARA_EIv1.0_2482490.1.CDS"/>
    <property type="gene ID" value="TraesPARA_EIv1.0_2482490"/>
</dbReference>
<evidence type="ECO:0000256" key="8">
    <source>
        <dbReference type="ARBA" id="ARBA00048679"/>
    </source>
</evidence>
<dbReference type="PROSITE" id="PS00107">
    <property type="entry name" value="PROTEIN_KINASE_ATP"/>
    <property type="match status" value="1"/>
</dbReference>
<reference evidence="11" key="2">
    <citation type="submission" date="2018-10" db="UniProtKB">
        <authorList>
            <consortium name="EnsemblPlants"/>
        </authorList>
    </citation>
    <scope>IDENTIFICATION</scope>
</reference>
<dbReference type="OMA" id="NECISGM"/>
<comment type="catalytic activity">
    <reaction evidence="8">
        <text>L-seryl-[protein] + ATP = O-phospho-L-seryl-[protein] + ADP + H(+)</text>
        <dbReference type="Rhea" id="RHEA:17989"/>
        <dbReference type="Rhea" id="RHEA-COMP:9863"/>
        <dbReference type="Rhea" id="RHEA-COMP:11604"/>
        <dbReference type="ChEBI" id="CHEBI:15378"/>
        <dbReference type="ChEBI" id="CHEBI:29999"/>
        <dbReference type="ChEBI" id="CHEBI:30616"/>
        <dbReference type="ChEBI" id="CHEBI:83421"/>
        <dbReference type="ChEBI" id="CHEBI:456216"/>
        <dbReference type="EC" id="2.7.11.1"/>
    </reaction>
</comment>
<comment type="catalytic activity">
    <reaction evidence="7">
        <text>L-threonyl-[protein] + ATP = O-phospho-L-threonyl-[protein] + ADP + H(+)</text>
        <dbReference type="Rhea" id="RHEA:46608"/>
        <dbReference type="Rhea" id="RHEA-COMP:11060"/>
        <dbReference type="Rhea" id="RHEA-COMP:11605"/>
        <dbReference type="ChEBI" id="CHEBI:15378"/>
        <dbReference type="ChEBI" id="CHEBI:30013"/>
        <dbReference type="ChEBI" id="CHEBI:30616"/>
        <dbReference type="ChEBI" id="CHEBI:61977"/>
        <dbReference type="ChEBI" id="CHEBI:456216"/>
        <dbReference type="EC" id="2.7.11.1"/>
    </reaction>
</comment>
<dbReference type="EC" id="2.7.11.1" evidence="1"/>
<name>A0A3B6SKB2_WHEAT</name>
<keyword evidence="4 9" id="KW-0547">Nucleotide-binding</keyword>
<evidence type="ECO:0000256" key="1">
    <source>
        <dbReference type="ARBA" id="ARBA00012513"/>
    </source>
</evidence>
<evidence type="ECO:0000259" key="10">
    <source>
        <dbReference type="PROSITE" id="PS50011"/>
    </source>
</evidence>
<keyword evidence="12" id="KW-1185">Reference proteome</keyword>
<dbReference type="SMART" id="SM00220">
    <property type="entry name" value="S_TKc"/>
    <property type="match status" value="1"/>
</dbReference>
<evidence type="ECO:0000256" key="7">
    <source>
        <dbReference type="ARBA" id="ARBA00047899"/>
    </source>
</evidence>
<dbReference type="CDD" id="cd00198">
    <property type="entry name" value="vWFA"/>
    <property type="match status" value="1"/>
</dbReference>
<dbReference type="Gramene" id="TraesCAD_scaffold_111223_01G000100.1">
    <property type="protein sequence ID" value="TraesCAD_scaffold_111223_01G000100.1"/>
    <property type="gene ID" value="TraesCAD_scaffold_111223_01G000100"/>
</dbReference>
<dbReference type="PANTHER" id="PTHR45707">
    <property type="entry name" value="C2 CALCIUM/LIPID-BINDING PLANT PHOSPHORIBOSYLTRANSFERASE FAMILY PROTEIN"/>
    <property type="match status" value="1"/>
</dbReference>
<sequence>MAMQIEELRIESSDLRRITNDFSDAKKIGCGGYGDVYKADYNGEEIAVKLLDPTKGIDDQQFMKELYNHMEVKHRNIVRLVGYCNEEIKKYVEQKVGPPVFGKHIYKVLCFEYMRRGSLDKHLSENSLGDDWRTHYQIIKGTCEGLWYLHNGLEHRILHLDLKPGNILLDDYMEPKIADFGLSRIYTSSRSNTRVKLVSGTTKYMPPELRRGSEISEKTDTYGLGVTIIDVIRGSVGFELYHELEATRFVENVRTYWGQRDGTAHLDQVEECTKIAIRCIRHDRRNRPTIKEIVADLNATETPILAEGPRALTISSSRGKLGSLHVPDKLSSSTSGRGPLDVVIVYAFDCYLHTPAWYTMNDWVFWLVQEKLTHFVDSCLGYVMLTPNECISGMKLVESADTKASGYTDYDRRSTKRKTMASGLEEAHNIISNRGHHNSIILFFSDGLVNNEYFFHGNENFISQVPVHTFTLGGNAYNHILHSIAANSPGGKFHSTSIPERPNVSTAFSRLLDKLLGDASKDDGKPPSTFSGRGPLDVVIVFAFDRTNSTAQTRYTVAHGVFWLLQEKLTRFVDSCLGYIYVMSTPKTYTYTLDMKLVYSKEKKDAPYTVFNERTRTCTKNMASGLAEAHNMIKNRGHHNGIIFLFSDGLINKGDFFDGTDNYVSEVPVHTFTLGGDTYNHGLQAISANSPGGTFNSIPVPEKPLLSEPFSTLLDGLLSRTIVD</sequence>